<keyword evidence="3" id="KW-1185">Reference proteome</keyword>
<dbReference type="RefSeq" id="WP_141163559.1">
    <property type="nucleotide sequence ID" value="NZ_VHQG01000002.1"/>
</dbReference>
<accession>A0A506Y2R2</accession>
<organism evidence="2 3">
    <name type="scientific">Schumannella soli</name>
    <dbReference type="NCBI Taxonomy" id="2590779"/>
    <lineage>
        <taxon>Bacteria</taxon>
        <taxon>Bacillati</taxon>
        <taxon>Actinomycetota</taxon>
        <taxon>Actinomycetes</taxon>
        <taxon>Micrococcales</taxon>
        <taxon>Microbacteriaceae</taxon>
        <taxon>Schumannella</taxon>
    </lineage>
</organism>
<dbReference type="Proteomes" id="UP000316252">
    <property type="component" value="Unassembled WGS sequence"/>
</dbReference>
<dbReference type="AlphaFoldDB" id="A0A506Y2R2"/>
<reference evidence="2 3" key="1">
    <citation type="submission" date="2019-06" db="EMBL/GenBank/DDBJ databases">
        <authorList>
            <person name="Li F."/>
        </authorList>
    </citation>
    <scope>NUCLEOTIDE SEQUENCE [LARGE SCALE GENOMIC DNA]</scope>
    <source>
        <strain evidence="2 3">10F1D-1</strain>
    </source>
</reference>
<evidence type="ECO:0000313" key="3">
    <source>
        <dbReference type="Proteomes" id="UP000316252"/>
    </source>
</evidence>
<sequence>MTTTTKSGSAGFSAEEKAAMKQRARELKASSKKADMLAACEEAIAGMPEHDRVLAQKIHEIVTATAPALDPKTYYGMPAYANADGKVVCFFQPSEKFGTRYCTLGFESPAQLDDGAVWPTHFALLEIGAAEEERLTALVARAAG</sequence>
<evidence type="ECO:0000313" key="2">
    <source>
        <dbReference type="EMBL" id="TPW76203.1"/>
    </source>
</evidence>
<comment type="caution">
    <text evidence="2">The sequence shown here is derived from an EMBL/GenBank/DDBJ whole genome shotgun (WGS) entry which is preliminary data.</text>
</comment>
<feature type="compositionally biased region" description="Polar residues" evidence="1">
    <location>
        <begin position="1"/>
        <end position="10"/>
    </location>
</feature>
<gene>
    <name evidence="2" type="ORF">FJ657_10415</name>
</gene>
<protein>
    <submittedName>
        <fullName evidence="2">DUF1801 domain-containing protein</fullName>
    </submittedName>
</protein>
<dbReference type="Gene3D" id="3.90.1150.200">
    <property type="match status" value="1"/>
</dbReference>
<proteinExistence type="predicted"/>
<evidence type="ECO:0000256" key="1">
    <source>
        <dbReference type="SAM" id="MobiDB-lite"/>
    </source>
</evidence>
<feature type="compositionally biased region" description="Basic and acidic residues" evidence="1">
    <location>
        <begin position="14"/>
        <end position="26"/>
    </location>
</feature>
<dbReference type="OrthoDB" id="32458at2"/>
<dbReference type="EMBL" id="VHQG01000002">
    <property type="protein sequence ID" value="TPW76203.1"/>
    <property type="molecule type" value="Genomic_DNA"/>
</dbReference>
<feature type="region of interest" description="Disordered" evidence="1">
    <location>
        <begin position="1"/>
        <end position="26"/>
    </location>
</feature>
<name>A0A506Y2R2_9MICO</name>
<dbReference type="SUPFAM" id="SSF159888">
    <property type="entry name" value="YdhG-like"/>
    <property type="match status" value="1"/>
</dbReference>